<name>A0A7R9A2U0_9CRUS</name>
<dbReference type="EMBL" id="CAJPEV010000896">
    <property type="protein sequence ID" value="CAG0889362.1"/>
    <property type="molecule type" value="Genomic_DNA"/>
</dbReference>
<comment type="similarity">
    <text evidence="1">Belongs to the STXBP/unc-18/SEC1 family.</text>
</comment>
<dbReference type="InterPro" id="IPR043154">
    <property type="entry name" value="Sec-1-like_dom1"/>
</dbReference>
<keyword evidence="3" id="KW-1185">Reference proteome</keyword>
<reference evidence="2" key="1">
    <citation type="submission" date="2020-11" db="EMBL/GenBank/DDBJ databases">
        <authorList>
            <person name="Tran Van P."/>
        </authorList>
    </citation>
    <scope>NUCLEOTIDE SEQUENCE</scope>
</reference>
<dbReference type="PIRSF" id="PIRSF005715">
    <property type="entry name" value="VPS45_Sec1"/>
    <property type="match status" value="1"/>
</dbReference>
<feature type="non-terminal residue" evidence="2">
    <location>
        <position position="1"/>
    </location>
</feature>
<dbReference type="Pfam" id="PF00995">
    <property type="entry name" value="Sec1"/>
    <property type="match status" value="1"/>
</dbReference>
<sequence>MAKPSIGGSFVASILDTKDLFRLVHSDRESIPDVPAVYFLMPTEENIQRISQDFQNGLYDSYFLNFISPISRQKLEDLASSALSFGCVPTISKIFDQYLNFISIEDDLFILKHQSSDDISFYAINRGDIKDTEMDIIMDSIVDSLFSVFVTSGAVPIIRCPRGNAAEMVAEKLDKKLRENLRNSRNSLFNADTLHSGQLSFQRPLLVLLDRTVDLATPLHHTWTYQALAHDVLDLALNRVTLAEDYAHAASDHSRPKKKTKSYDLNPSDRFWSLHKGSPFPTVASSVQEELDHYRACEDQVKHLKSAMGLDGESDEAISMISDNTAKLTSAVSSLPELLEKKRLIDLHTTVATAILDEIKGRKLDVYFEIEERVMSKSAFDRSLMELIMDPEKGSPEDKLRLFLIAYICCPSMTEVEFDQYASALGNAGCDMNALNYVKNWKAFSKMATMPQYGGGGTKTVGMFSRLMTQGSQFVMEGVKNLVVKKHNLPVTRIVDALLEQKNGPEVEEYRYFDPKLLRFTDSNSIPRATTPFSDAIVFVVGGGNYIEYHNLLDYAKSKTGSSQKKLIYGTTQLINASQFLRQDGTPYYTVGFAFRAIKETR</sequence>
<dbReference type="OrthoDB" id="10251230at2759"/>
<dbReference type="AlphaFoldDB" id="A0A7R9A2U0"/>
<accession>A0A7R9A2U0</accession>
<gene>
    <name evidence="2" type="ORF">DSTB1V02_LOCUS5463</name>
</gene>
<dbReference type="InterPro" id="IPR036045">
    <property type="entry name" value="Sec1-like_sf"/>
</dbReference>
<evidence type="ECO:0000313" key="2">
    <source>
        <dbReference type="EMBL" id="CAD7245591.1"/>
    </source>
</evidence>
<dbReference type="Gene3D" id="3.40.50.2060">
    <property type="match status" value="1"/>
</dbReference>
<dbReference type="InterPro" id="IPR027482">
    <property type="entry name" value="Sec1-like_dom2"/>
</dbReference>
<protein>
    <recommendedName>
        <fullName evidence="4">Sec1 family domain-containing protein 1</fullName>
    </recommendedName>
</protein>
<dbReference type="InterPro" id="IPR001619">
    <property type="entry name" value="Sec1-like"/>
</dbReference>
<dbReference type="FunFam" id="1.25.40.60:FF:000002">
    <property type="entry name" value="Sec1 family domain containing 1"/>
    <property type="match status" value="1"/>
</dbReference>
<dbReference type="Gene3D" id="3.90.830.10">
    <property type="entry name" value="Syntaxin Binding Protein 1, Chain A, domain 2"/>
    <property type="match status" value="1"/>
</dbReference>
<dbReference type="Proteomes" id="UP000677054">
    <property type="component" value="Unassembled WGS sequence"/>
</dbReference>
<evidence type="ECO:0008006" key="4">
    <source>
        <dbReference type="Google" id="ProtNLM"/>
    </source>
</evidence>
<evidence type="ECO:0000313" key="3">
    <source>
        <dbReference type="Proteomes" id="UP000677054"/>
    </source>
</evidence>
<dbReference type="EMBL" id="LR900413">
    <property type="protein sequence ID" value="CAD7245591.1"/>
    <property type="molecule type" value="Genomic_DNA"/>
</dbReference>
<dbReference type="Gene3D" id="1.25.40.60">
    <property type="match status" value="1"/>
</dbReference>
<dbReference type="SUPFAM" id="SSF56815">
    <property type="entry name" value="Sec1/munc18-like (SM) proteins"/>
    <property type="match status" value="1"/>
</dbReference>
<evidence type="ECO:0000256" key="1">
    <source>
        <dbReference type="ARBA" id="ARBA00009884"/>
    </source>
</evidence>
<proteinExistence type="inferred from homology"/>
<organism evidence="2">
    <name type="scientific">Darwinula stevensoni</name>
    <dbReference type="NCBI Taxonomy" id="69355"/>
    <lineage>
        <taxon>Eukaryota</taxon>
        <taxon>Metazoa</taxon>
        <taxon>Ecdysozoa</taxon>
        <taxon>Arthropoda</taxon>
        <taxon>Crustacea</taxon>
        <taxon>Oligostraca</taxon>
        <taxon>Ostracoda</taxon>
        <taxon>Podocopa</taxon>
        <taxon>Podocopida</taxon>
        <taxon>Darwinulocopina</taxon>
        <taxon>Darwinuloidea</taxon>
        <taxon>Darwinulidae</taxon>
        <taxon>Darwinula</taxon>
    </lineage>
</organism>
<dbReference type="GO" id="GO:0016192">
    <property type="term" value="P:vesicle-mediated transport"/>
    <property type="evidence" value="ECO:0007669"/>
    <property type="project" value="InterPro"/>
</dbReference>
<dbReference type="PANTHER" id="PTHR11679">
    <property type="entry name" value="VESICLE PROTEIN SORTING-ASSOCIATED"/>
    <property type="match status" value="1"/>
</dbReference>
<dbReference type="Gene3D" id="3.40.50.1910">
    <property type="match status" value="1"/>
</dbReference>
<dbReference type="InterPro" id="IPR043127">
    <property type="entry name" value="Sec-1-like_dom3a"/>
</dbReference>